<reference evidence="2 5" key="2">
    <citation type="submission" date="2023-12" db="EMBL/GenBank/DDBJ databases">
        <title>Genome comparison identifies genes involved in endophytic behavior of Lysinibacillus irui and provides insights into its role as a plant-growth promoting bacterium.</title>
        <authorList>
            <person name="Hilario S."/>
            <person name="Matos I."/>
            <person name="Goncalves M.F.M."/>
            <person name="Pardo C.A."/>
            <person name="Santos M.J."/>
        </authorList>
    </citation>
    <scope>NUCLEOTIDE SEQUENCE [LARGE SCALE GENOMIC DNA]</scope>
    <source>
        <strain evidence="2 5">B3</strain>
    </source>
</reference>
<organism evidence="3 4">
    <name type="scientific">Lysinibacillus irui</name>
    <dbReference type="NCBI Taxonomy" id="2998077"/>
    <lineage>
        <taxon>Bacteria</taxon>
        <taxon>Bacillati</taxon>
        <taxon>Bacillota</taxon>
        <taxon>Bacilli</taxon>
        <taxon>Bacillales</taxon>
        <taxon>Bacillaceae</taxon>
        <taxon>Lysinibacillus</taxon>
    </lineage>
</organism>
<dbReference type="AlphaFoldDB" id="A0AAJ5RNJ7"/>
<accession>A0AAJ5RNJ7</accession>
<evidence type="ECO:0000313" key="2">
    <source>
        <dbReference type="EMBL" id="MEA0977829.1"/>
    </source>
</evidence>
<name>A0AAJ5RNJ7_9BACI</name>
<dbReference type="Proteomes" id="UP001289615">
    <property type="component" value="Unassembled WGS sequence"/>
</dbReference>
<keyword evidence="1" id="KW-0732">Signal</keyword>
<keyword evidence="5" id="KW-1185">Reference proteome</keyword>
<evidence type="ECO:0000313" key="5">
    <source>
        <dbReference type="Proteomes" id="UP001289615"/>
    </source>
</evidence>
<reference evidence="3" key="1">
    <citation type="submission" date="2022-11" db="EMBL/GenBank/DDBJ databases">
        <title>Lysinibacillus irui.</title>
        <authorList>
            <person name="Akintayo S.O."/>
        </authorList>
    </citation>
    <scope>NUCLEOTIDE SEQUENCE</scope>
    <source>
        <strain evidence="3">IRB4-01</strain>
    </source>
</reference>
<dbReference type="Proteomes" id="UP001219585">
    <property type="component" value="Chromosome"/>
</dbReference>
<dbReference type="KEGG" id="liu:OU989_05490"/>
<dbReference type="RefSeq" id="WP_274796115.1">
    <property type="nucleotide sequence ID" value="NZ_CP113527.1"/>
</dbReference>
<gene>
    <name evidence="3" type="ORF">OU989_05490</name>
    <name evidence="2" type="ORF">U6C28_16085</name>
</gene>
<dbReference type="EMBL" id="CP113527">
    <property type="protein sequence ID" value="WDV07942.1"/>
    <property type="molecule type" value="Genomic_DNA"/>
</dbReference>
<feature type="chain" id="PRO_5042566762" evidence="1">
    <location>
        <begin position="26"/>
        <end position="154"/>
    </location>
</feature>
<dbReference type="EMBL" id="JAXUIA010000013">
    <property type="protein sequence ID" value="MEA0977829.1"/>
    <property type="molecule type" value="Genomic_DNA"/>
</dbReference>
<evidence type="ECO:0000313" key="4">
    <source>
        <dbReference type="Proteomes" id="UP001219585"/>
    </source>
</evidence>
<evidence type="ECO:0000256" key="1">
    <source>
        <dbReference type="SAM" id="SignalP"/>
    </source>
</evidence>
<evidence type="ECO:0000313" key="3">
    <source>
        <dbReference type="EMBL" id="WDV07942.1"/>
    </source>
</evidence>
<proteinExistence type="predicted"/>
<feature type="signal peptide" evidence="1">
    <location>
        <begin position="1"/>
        <end position="25"/>
    </location>
</feature>
<protein>
    <submittedName>
        <fullName evidence="3">Uncharacterized protein</fullName>
    </submittedName>
</protein>
<sequence>MKRILKYLPILLIVSFLSFSHFAKAEDTNLGTLTEIENNDKEKYDHITISVEENRDTKKEYSYSFKYNYDEIYELLKLTEKEYDTYWKDGLSISDMAKEQGIDRDVLMEYFVTFHHDVLRKWLVRDNVPEHLYFTQVYRLKDVIIEFIERNPNK</sequence>